<gene>
    <name evidence="1" type="ORF">EGH31_0623</name>
</gene>
<evidence type="ECO:0000313" key="1">
    <source>
        <dbReference type="EMBL" id="TDN42742.1"/>
    </source>
</evidence>
<organism evidence="1 2">
    <name type="scientific">Haemophilus haemolyticus</name>
    <dbReference type="NCBI Taxonomy" id="726"/>
    <lineage>
        <taxon>Bacteria</taxon>
        <taxon>Pseudomonadati</taxon>
        <taxon>Pseudomonadota</taxon>
        <taxon>Gammaproteobacteria</taxon>
        <taxon>Pasteurellales</taxon>
        <taxon>Pasteurellaceae</taxon>
        <taxon>Haemophilus</taxon>
    </lineage>
</organism>
<name>A0AAQ1YP23_HAEHA</name>
<dbReference type="RefSeq" id="WP_166635677.1">
    <property type="nucleotide sequence ID" value="NZ_RWKG01000012.1"/>
</dbReference>
<comment type="caution">
    <text evidence="1">The sequence shown here is derived from an EMBL/GenBank/DDBJ whole genome shotgun (WGS) entry which is preliminary data.</text>
</comment>
<accession>A0AAQ1YP23</accession>
<sequence>MSTIRKRGDKWRVKIYKNSVHKSKTCSTKAEATLWGAEEEKKMRLQS</sequence>
<dbReference type="Proteomes" id="UP000294998">
    <property type="component" value="Unassembled WGS sequence"/>
</dbReference>
<proteinExistence type="predicted"/>
<reference evidence="1 2" key="1">
    <citation type="submission" date="2018-12" db="EMBL/GenBank/DDBJ databases">
        <authorList>
            <person name="Fluit A.C."/>
        </authorList>
    </citation>
    <scope>NUCLEOTIDE SEQUENCE [LARGE SCALE GENOMIC DNA]</scope>
    <source>
        <strain evidence="1 2">16-549009</strain>
    </source>
</reference>
<dbReference type="AlphaFoldDB" id="A0AAQ1YP23"/>
<protein>
    <submittedName>
        <fullName evidence="1">Uncharacterized protein</fullName>
    </submittedName>
</protein>
<evidence type="ECO:0000313" key="2">
    <source>
        <dbReference type="Proteomes" id="UP000294998"/>
    </source>
</evidence>
<dbReference type="EMBL" id="RWKG01000012">
    <property type="protein sequence ID" value="TDN42742.1"/>
    <property type="molecule type" value="Genomic_DNA"/>
</dbReference>